<organism evidence="1 2">
    <name type="scientific">Plakobranchus ocellatus</name>
    <dbReference type="NCBI Taxonomy" id="259542"/>
    <lineage>
        <taxon>Eukaryota</taxon>
        <taxon>Metazoa</taxon>
        <taxon>Spiralia</taxon>
        <taxon>Lophotrochozoa</taxon>
        <taxon>Mollusca</taxon>
        <taxon>Gastropoda</taxon>
        <taxon>Heterobranchia</taxon>
        <taxon>Euthyneura</taxon>
        <taxon>Panpulmonata</taxon>
        <taxon>Sacoglossa</taxon>
        <taxon>Placobranchoidea</taxon>
        <taxon>Plakobranchidae</taxon>
        <taxon>Plakobranchus</taxon>
    </lineage>
</organism>
<evidence type="ECO:0000313" key="1">
    <source>
        <dbReference type="EMBL" id="GFN86074.1"/>
    </source>
</evidence>
<reference evidence="1 2" key="1">
    <citation type="journal article" date="2021" name="Elife">
        <title>Chloroplast acquisition without the gene transfer in kleptoplastic sea slugs, Plakobranchus ocellatus.</title>
        <authorList>
            <person name="Maeda T."/>
            <person name="Takahashi S."/>
            <person name="Yoshida T."/>
            <person name="Shimamura S."/>
            <person name="Takaki Y."/>
            <person name="Nagai Y."/>
            <person name="Toyoda A."/>
            <person name="Suzuki Y."/>
            <person name="Arimoto A."/>
            <person name="Ishii H."/>
            <person name="Satoh N."/>
            <person name="Nishiyama T."/>
            <person name="Hasebe M."/>
            <person name="Maruyama T."/>
            <person name="Minagawa J."/>
            <person name="Obokata J."/>
            <person name="Shigenobu S."/>
        </authorList>
    </citation>
    <scope>NUCLEOTIDE SEQUENCE [LARGE SCALE GENOMIC DNA]</scope>
</reference>
<proteinExistence type="predicted"/>
<gene>
    <name evidence="1" type="ORF">PoB_001258000</name>
</gene>
<name>A0AAV3YSE7_9GAST</name>
<evidence type="ECO:0000313" key="2">
    <source>
        <dbReference type="Proteomes" id="UP000735302"/>
    </source>
</evidence>
<dbReference type="AlphaFoldDB" id="A0AAV3YSE7"/>
<protein>
    <submittedName>
        <fullName evidence="1">Uncharacterized protein</fullName>
    </submittedName>
</protein>
<accession>A0AAV3YSE7</accession>
<comment type="caution">
    <text evidence="1">The sequence shown here is derived from an EMBL/GenBank/DDBJ whole genome shotgun (WGS) entry which is preliminary data.</text>
</comment>
<keyword evidence="2" id="KW-1185">Reference proteome</keyword>
<dbReference type="Proteomes" id="UP000735302">
    <property type="component" value="Unassembled WGS sequence"/>
</dbReference>
<dbReference type="EMBL" id="BLXT01001485">
    <property type="protein sequence ID" value="GFN86074.1"/>
    <property type="molecule type" value="Genomic_DNA"/>
</dbReference>
<sequence length="91" mass="9907">MTPKNLASSFTLHRDRLAVQMKGGLNVDSLSVEMDTGGLRDRESETVLGDPLLNLIYTQLSGALKMLQVFSLSVNGKSSTNKEAFTCLETD</sequence>